<feature type="transmembrane region" description="Helical" evidence="1">
    <location>
        <begin position="77"/>
        <end position="95"/>
    </location>
</feature>
<feature type="transmembrane region" description="Helical" evidence="1">
    <location>
        <begin position="20"/>
        <end position="38"/>
    </location>
</feature>
<dbReference type="AlphaFoldDB" id="A0A0F8Z0D6"/>
<comment type="caution">
    <text evidence="2">The sequence shown here is derived from an EMBL/GenBank/DDBJ whole genome shotgun (WGS) entry which is preliminary data.</text>
</comment>
<name>A0A0F8Z0D6_9ZZZZ</name>
<evidence type="ECO:0000313" key="2">
    <source>
        <dbReference type="EMBL" id="KKK87207.1"/>
    </source>
</evidence>
<sequence>VVQGASHPVPEEGLTYEEQLSIVIVGTIAGLLTAYQGFSKAGKPFVLKLFLDRVITAIIASLGIAIASVVVEEPVTLFTLILVFLASVGAATFALKGRLKTPTG</sequence>
<evidence type="ECO:0000256" key="1">
    <source>
        <dbReference type="SAM" id="Phobius"/>
    </source>
</evidence>
<organism evidence="2">
    <name type="scientific">marine sediment metagenome</name>
    <dbReference type="NCBI Taxonomy" id="412755"/>
    <lineage>
        <taxon>unclassified sequences</taxon>
        <taxon>metagenomes</taxon>
        <taxon>ecological metagenomes</taxon>
    </lineage>
</organism>
<proteinExistence type="predicted"/>
<protein>
    <submittedName>
        <fullName evidence="2">Uncharacterized protein</fullName>
    </submittedName>
</protein>
<reference evidence="2" key="1">
    <citation type="journal article" date="2015" name="Nature">
        <title>Complex archaea that bridge the gap between prokaryotes and eukaryotes.</title>
        <authorList>
            <person name="Spang A."/>
            <person name="Saw J.H."/>
            <person name="Jorgensen S.L."/>
            <person name="Zaremba-Niedzwiedzka K."/>
            <person name="Martijn J."/>
            <person name="Lind A.E."/>
            <person name="van Eijk R."/>
            <person name="Schleper C."/>
            <person name="Guy L."/>
            <person name="Ettema T.J."/>
        </authorList>
    </citation>
    <scope>NUCLEOTIDE SEQUENCE</scope>
</reference>
<feature type="non-terminal residue" evidence="2">
    <location>
        <position position="1"/>
    </location>
</feature>
<keyword evidence="1" id="KW-0812">Transmembrane</keyword>
<dbReference type="EMBL" id="LAZR01050505">
    <property type="protein sequence ID" value="KKK87207.1"/>
    <property type="molecule type" value="Genomic_DNA"/>
</dbReference>
<keyword evidence="1" id="KW-1133">Transmembrane helix</keyword>
<accession>A0A0F8Z0D6</accession>
<gene>
    <name evidence="2" type="ORF">LCGC14_2755570</name>
</gene>
<feature type="transmembrane region" description="Helical" evidence="1">
    <location>
        <begin position="50"/>
        <end position="71"/>
    </location>
</feature>
<keyword evidence="1" id="KW-0472">Membrane</keyword>